<keyword evidence="3 10" id="KW-0812">Transmembrane</keyword>
<proteinExistence type="inferred from homology"/>
<dbReference type="PANTHER" id="PTHR47019:SF1">
    <property type="entry name" value="LIPID II FLIPPASE MURJ"/>
    <property type="match status" value="1"/>
</dbReference>
<accession>A0A2K8KKU5</accession>
<keyword evidence="10" id="KW-0997">Cell inner membrane</keyword>
<dbReference type="GO" id="GO:0015648">
    <property type="term" value="F:lipid-linked peptidoglycan transporter activity"/>
    <property type="evidence" value="ECO:0007669"/>
    <property type="project" value="UniProtKB-UniRule"/>
</dbReference>
<keyword evidence="5 10" id="KW-0573">Peptidoglycan synthesis</keyword>
<dbReference type="KEGG" id="rfo:REIFOR_00408"/>
<dbReference type="InterPro" id="IPR051050">
    <property type="entry name" value="Lipid_II_flippase_MurJ/MviN"/>
</dbReference>
<comment type="subcellular location">
    <subcellularLocation>
        <location evidence="10">Cell inner membrane</location>
        <topology evidence="10">Multi-pass membrane protein</topology>
    </subcellularLocation>
    <subcellularLocation>
        <location evidence="1">Cell membrane</location>
        <topology evidence="1">Multi-pass membrane protein</topology>
    </subcellularLocation>
</comment>
<dbReference type="GO" id="GO:0008360">
    <property type="term" value="P:regulation of cell shape"/>
    <property type="evidence" value="ECO:0007669"/>
    <property type="project" value="UniProtKB-UniRule"/>
</dbReference>
<evidence type="ECO:0000256" key="9">
    <source>
        <dbReference type="ARBA" id="ARBA00061532"/>
    </source>
</evidence>
<evidence type="ECO:0000256" key="10">
    <source>
        <dbReference type="HAMAP-Rule" id="MF_02078"/>
    </source>
</evidence>
<dbReference type="PRINTS" id="PR01806">
    <property type="entry name" value="VIRFACTRMVIN"/>
</dbReference>
<dbReference type="EMBL" id="CP011797">
    <property type="protein sequence ID" value="ATX75583.1"/>
    <property type="molecule type" value="Genomic_DNA"/>
</dbReference>
<feature type="transmembrane region" description="Helical" evidence="10">
    <location>
        <begin position="136"/>
        <end position="157"/>
    </location>
</feature>
<evidence type="ECO:0000256" key="3">
    <source>
        <dbReference type="ARBA" id="ARBA00022692"/>
    </source>
</evidence>
<dbReference type="HAMAP" id="MF_02078">
    <property type="entry name" value="MurJ_MviN"/>
    <property type="match status" value="1"/>
</dbReference>
<comment type="pathway">
    <text evidence="10">Cell wall biogenesis; peptidoglycan biosynthesis.</text>
</comment>
<dbReference type="CDD" id="cd13123">
    <property type="entry name" value="MATE_MurJ_like"/>
    <property type="match status" value="1"/>
</dbReference>
<feature type="transmembrane region" description="Helical" evidence="10">
    <location>
        <begin position="204"/>
        <end position="229"/>
    </location>
</feature>
<dbReference type="Proteomes" id="UP000229757">
    <property type="component" value="Chromosome"/>
</dbReference>
<dbReference type="NCBIfam" id="TIGR01695">
    <property type="entry name" value="murJ_mviN"/>
    <property type="match status" value="1"/>
</dbReference>
<dbReference type="GO" id="GO:0071555">
    <property type="term" value="P:cell wall organization"/>
    <property type="evidence" value="ECO:0007669"/>
    <property type="project" value="UniProtKB-UniRule"/>
</dbReference>
<evidence type="ECO:0000256" key="11">
    <source>
        <dbReference type="PIRNR" id="PIRNR002869"/>
    </source>
</evidence>
<evidence type="ECO:0000313" key="12">
    <source>
        <dbReference type="EMBL" id="ATX75583.1"/>
    </source>
</evidence>
<evidence type="ECO:0000256" key="8">
    <source>
        <dbReference type="ARBA" id="ARBA00060041"/>
    </source>
</evidence>
<keyword evidence="10 11" id="KW-0961">Cell wall biogenesis/degradation</keyword>
<comment type="similarity">
    <text evidence="9 10 11">Belongs to the MurJ/MviN family.</text>
</comment>
<evidence type="ECO:0000256" key="1">
    <source>
        <dbReference type="ARBA" id="ARBA00004651"/>
    </source>
</evidence>
<keyword evidence="10 11" id="KW-0813">Transport</keyword>
<dbReference type="PIRSF" id="PIRSF002869">
    <property type="entry name" value="MviN"/>
    <property type="match status" value="1"/>
</dbReference>
<evidence type="ECO:0000313" key="13">
    <source>
        <dbReference type="Proteomes" id="UP000229757"/>
    </source>
</evidence>
<feature type="transmembrane region" description="Helical" evidence="10">
    <location>
        <begin position="109"/>
        <end position="129"/>
    </location>
</feature>
<gene>
    <name evidence="10 12" type="primary">murJ</name>
    <name evidence="12" type="ORF">REIFOR_00408</name>
</gene>
<dbReference type="AlphaFoldDB" id="A0A2K8KKU5"/>
<feature type="transmembrane region" description="Helical" evidence="10">
    <location>
        <begin position="456"/>
        <end position="476"/>
    </location>
</feature>
<comment type="function">
    <text evidence="8 10 11">Involved in peptidoglycan biosynthesis. Transports lipid-linked peptidoglycan precursors from the inner to the outer leaflet of the cytoplasmic membrane.</text>
</comment>
<dbReference type="PANTHER" id="PTHR47019">
    <property type="entry name" value="LIPID II FLIPPASE MURJ"/>
    <property type="match status" value="1"/>
</dbReference>
<dbReference type="UniPathway" id="UPA00219"/>
<keyword evidence="4 10" id="KW-0133">Cell shape</keyword>
<feature type="transmembrane region" description="Helical" evidence="10">
    <location>
        <begin position="249"/>
        <end position="267"/>
    </location>
</feature>
<reference evidence="12 13" key="1">
    <citation type="journal article" date="2017" name="Environ. Microbiol.">
        <title>Genomic and physiological analyses of 'Reinekea forsetii' reveal a versatile opportunistic lifestyle during spring algae blooms.</title>
        <authorList>
            <person name="Avci B."/>
            <person name="Hahnke R.L."/>
            <person name="Chafee M."/>
            <person name="Fischer T."/>
            <person name="Gruber-Vodicka H."/>
            <person name="Tegetmeyer H.E."/>
            <person name="Harder J."/>
            <person name="Fuchs B.M."/>
            <person name="Amann R.I."/>
            <person name="Teeling H."/>
        </authorList>
    </citation>
    <scope>NUCLEOTIDE SEQUENCE [LARGE SCALE GENOMIC DNA]</scope>
    <source>
        <strain evidence="12 13">Hel1_31_D35</strain>
    </source>
</reference>
<feature type="transmembrane region" description="Helical" evidence="10">
    <location>
        <begin position="163"/>
        <end position="183"/>
    </location>
</feature>
<sequence>MVFAAYFGTGGAQDAFVAAFKIPNFLRRLFAEGAFNQAFIPVLTEVRHAEGDASVRTLVTAVQIHLAALVGLVTLIAVLASPILAWVFAPGFHTDPAKLGLVADFLKLTFPYLWFISLTALASSVLNSYGQFAAPALTPIILNLCLIGSALFLAPQFEVGQTGLALGVLIAGLLQWLFLWPALLKTGVWSPLSWTTTHPGVKKILILMVPALFGVSVSQINLLLDTVLASFLEDGSISWLYYSDRLTELPLGVIGIAIATVLLPRLATLHAGRDALLFDRTLAWAIRLVLLIGLPAMVALVLLPSELLTLLFQYKNFSSLDVERSALSLAAYALGLPAFMLIKILAPAFFARQDTRTPVRIGIQAMVWNMAFNLMLILPLAHAGLALATSMSAWLNAGLLAWHLRQEGRFPQWPMLGPTILRALVASAVMATLLWAMTRSAALTMPDDFLGRAEVVALLVVAGLVSYSLTLLLVGVRPKDIKHP</sequence>
<dbReference type="GO" id="GO:0005886">
    <property type="term" value="C:plasma membrane"/>
    <property type="evidence" value="ECO:0007669"/>
    <property type="project" value="UniProtKB-SubCell"/>
</dbReference>
<evidence type="ECO:0000256" key="7">
    <source>
        <dbReference type="ARBA" id="ARBA00023136"/>
    </source>
</evidence>
<protein>
    <recommendedName>
        <fullName evidence="10">Probable lipid II flippase MurJ</fullName>
    </recommendedName>
</protein>
<dbReference type="GO" id="GO:0009252">
    <property type="term" value="P:peptidoglycan biosynthetic process"/>
    <property type="evidence" value="ECO:0007669"/>
    <property type="project" value="UniProtKB-UniRule"/>
</dbReference>
<comment type="caution">
    <text evidence="10">Lacks conserved residue(s) required for the propagation of feature annotation.</text>
</comment>
<evidence type="ECO:0000256" key="6">
    <source>
        <dbReference type="ARBA" id="ARBA00022989"/>
    </source>
</evidence>
<organism evidence="12 13">
    <name type="scientific">Reinekea forsetii</name>
    <dbReference type="NCBI Taxonomy" id="1336806"/>
    <lineage>
        <taxon>Bacteria</taxon>
        <taxon>Pseudomonadati</taxon>
        <taxon>Pseudomonadota</taxon>
        <taxon>Gammaproteobacteria</taxon>
        <taxon>Oceanospirillales</taxon>
        <taxon>Saccharospirillaceae</taxon>
        <taxon>Reinekea</taxon>
    </lineage>
</organism>
<dbReference type="Pfam" id="PF03023">
    <property type="entry name" value="MurJ"/>
    <property type="match status" value="1"/>
</dbReference>
<dbReference type="InterPro" id="IPR004268">
    <property type="entry name" value="MurJ"/>
</dbReference>
<feature type="transmembrane region" description="Helical" evidence="10">
    <location>
        <begin position="288"/>
        <end position="314"/>
    </location>
</feature>
<feature type="transmembrane region" description="Helical" evidence="10">
    <location>
        <begin position="66"/>
        <end position="89"/>
    </location>
</feature>
<keyword evidence="2 10" id="KW-1003">Cell membrane</keyword>
<evidence type="ECO:0000256" key="2">
    <source>
        <dbReference type="ARBA" id="ARBA00022475"/>
    </source>
</evidence>
<keyword evidence="13" id="KW-1185">Reference proteome</keyword>
<name>A0A2K8KKU5_9GAMM</name>
<dbReference type="GO" id="GO:0034204">
    <property type="term" value="P:lipid translocation"/>
    <property type="evidence" value="ECO:0007669"/>
    <property type="project" value="TreeGrafter"/>
</dbReference>
<feature type="transmembrane region" description="Helical" evidence="10">
    <location>
        <begin position="326"/>
        <end position="346"/>
    </location>
</feature>
<evidence type="ECO:0000256" key="4">
    <source>
        <dbReference type="ARBA" id="ARBA00022960"/>
    </source>
</evidence>
<keyword evidence="7 10" id="KW-0472">Membrane</keyword>
<keyword evidence="6 10" id="KW-1133">Transmembrane helix</keyword>
<feature type="transmembrane region" description="Helical" evidence="10">
    <location>
        <begin position="416"/>
        <end position="436"/>
    </location>
</feature>
<evidence type="ECO:0000256" key="5">
    <source>
        <dbReference type="ARBA" id="ARBA00022984"/>
    </source>
</evidence>